<dbReference type="Gene3D" id="3.40.50.1820">
    <property type="entry name" value="alpha/beta hydrolase"/>
    <property type="match status" value="1"/>
</dbReference>
<evidence type="ECO:0000313" key="2">
    <source>
        <dbReference type="EMBL" id="MCG4748287.1"/>
    </source>
</evidence>
<comment type="caution">
    <text evidence="2">The sequence shown here is derived from an EMBL/GenBank/DDBJ whole genome shotgun (WGS) entry which is preliminary data.</text>
</comment>
<dbReference type="EMBL" id="JAKNGE010000035">
    <property type="protein sequence ID" value="MCG4748287.1"/>
    <property type="molecule type" value="Genomic_DNA"/>
</dbReference>
<protein>
    <submittedName>
        <fullName evidence="2">Alpha/beta hydrolase</fullName>
    </submittedName>
</protein>
<dbReference type="RefSeq" id="WP_117562306.1">
    <property type="nucleotide sequence ID" value="NZ_BAABZL010000001.1"/>
</dbReference>
<dbReference type="AlphaFoldDB" id="A0AAX1SE22"/>
<dbReference type="InterPro" id="IPR000073">
    <property type="entry name" value="AB_hydrolase_1"/>
</dbReference>
<gene>
    <name evidence="3" type="ORF">G5B36_27235</name>
    <name evidence="2" type="ORF">L0N08_22960</name>
</gene>
<reference evidence="2" key="3">
    <citation type="submission" date="2022-01" db="EMBL/GenBank/DDBJ databases">
        <title>Collection of gut derived symbiotic bacterial strains cultured from healthy donors.</title>
        <authorList>
            <person name="Lin H."/>
            <person name="Kohout C."/>
            <person name="Waligurski E."/>
            <person name="Pamer E.G."/>
        </authorList>
    </citation>
    <scope>NUCLEOTIDE SEQUENCE</scope>
    <source>
        <strain evidence="2">DFI.6.55</strain>
    </source>
</reference>
<keyword evidence="2" id="KW-0378">Hydrolase</keyword>
<dbReference type="Pfam" id="PF12697">
    <property type="entry name" value="Abhydrolase_6"/>
    <property type="match status" value="1"/>
</dbReference>
<dbReference type="GO" id="GO:0016787">
    <property type="term" value="F:hydrolase activity"/>
    <property type="evidence" value="ECO:0007669"/>
    <property type="project" value="UniProtKB-KW"/>
</dbReference>
<dbReference type="EMBL" id="JAAITT010000067">
    <property type="protein sequence ID" value="NSJ52349.1"/>
    <property type="molecule type" value="Genomic_DNA"/>
</dbReference>
<evidence type="ECO:0000313" key="4">
    <source>
        <dbReference type="Proteomes" id="UP000669239"/>
    </source>
</evidence>
<dbReference type="SUPFAM" id="SSF53474">
    <property type="entry name" value="alpha/beta-Hydrolases"/>
    <property type="match status" value="1"/>
</dbReference>
<reference evidence="3 4" key="1">
    <citation type="journal article" date="2020" name="Cell Host Microbe">
        <title>Functional and Genomic Variation between Human-Derived Isolates of Lachnospiraceae Reveals Inter- and Intra-Species Diversity.</title>
        <authorList>
            <person name="Sorbara M.T."/>
            <person name="Littmann E.R."/>
            <person name="Fontana E."/>
            <person name="Moody T.U."/>
            <person name="Kohout C.E."/>
            <person name="Gjonbalaj M."/>
            <person name="Eaton V."/>
            <person name="Seok R."/>
            <person name="Leiner I.M."/>
            <person name="Pamer E.G."/>
        </authorList>
    </citation>
    <scope>NUCLEOTIDE SEQUENCE [LARGE SCALE GENOMIC DNA]</scope>
    <source>
        <strain evidence="3 4">MSK.1.17</strain>
    </source>
</reference>
<evidence type="ECO:0000259" key="1">
    <source>
        <dbReference type="Pfam" id="PF12697"/>
    </source>
</evidence>
<keyword evidence="4" id="KW-1185">Reference proteome</keyword>
<dbReference type="Proteomes" id="UP001299608">
    <property type="component" value="Unassembled WGS sequence"/>
</dbReference>
<evidence type="ECO:0000313" key="3">
    <source>
        <dbReference type="EMBL" id="NSJ52349.1"/>
    </source>
</evidence>
<dbReference type="GeneID" id="97207620"/>
<proteinExistence type="predicted"/>
<dbReference type="InterPro" id="IPR029058">
    <property type="entry name" value="AB_hydrolase_fold"/>
</dbReference>
<evidence type="ECO:0000313" key="5">
    <source>
        <dbReference type="Proteomes" id="UP001299608"/>
    </source>
</evidence>
<dbReference type="Proteomes" id="UP000669239">
    <property type="component" value="Unassembled WGS sequence"/>
</dbReference>
<accession>A0AAX1SE22</accession>
<sequence>MKTQKISIMQIPAIIWGDPSTKVYLYVHGQGGYKEEAEAFAGIASRHSCQVLSIDLPGHGERKAEADSFVPWCAVPELLSVMKYIRSHWTHVSLCANSIGAWFSLLGFESGWLEECLLVSPVLDMERLILNMMKQADVSEGRLRREQVIQTSFGQTLSWEYLAYTRSRPAAGWEAPTHILYGSSDHLIERSVVEKFAQEFNCSLTVFQHGEHWFHTQEQLDFLYHWMENCLQTG</sequence>
<reference evidence="3" key="2">
    <citation type="submission" date="2020-02" db="EMBL/GenBank/DDBJ databases">
        <authorList>
            <person name="Littmann E."/>
            <person name="Sorbara M."/>
        </authorList>
    </citation>
    <scope>NUCLEOTIDE SEQUENCE</scope>
    <source>
        <strain evidence="3">MSK.1.17</strain>
    </source>
</reference>
<feature type="domain" description="AB hydrolase-1" evidence="1">
    <location>
        <begin position="26"/>
        <end position="216"/>
    </location>
</feature>
<organism evidence="2 5">
    <name type="scientific">Enterocloster aldenensis</name>
    <dbReference type="NCBI Taxonomy" id="358742"/>
    <lineage>
        <taxon>Bacteria</taxon>
        <taxon>Bacillati</taxon>
        <taxon>Bacillota</taxon>
        <taxon>Clostridia</taxon>
        <taxon>Lachnospirales</taxon>
        <taxon>Lachnospiraceae</taxon>
        <taxon>Enterocloster</taxon>
    </lineage>
</organism>
<name>A0AAX1SE22_9FIRM</name>